<dbReference type="RefSeq" id="WP_093734540.1">
    <property type="nucleotide sequence ID" value="NZ_FNJD01000050.1"/>
</dbReference>
<organism evidence="3 4">
    <name type="scientific">Sulfitobacter litoralis</name>
    <dbReference type="NCBI Taxonomy" id="335975"/>
    <lineage>
        <taxon>Bacteria</taxon>
        <taxon>Pseudomonadati</taxon>
        <taxon>Pseudomonadota</taxon>
        <taxon>Alphaproteobacteria</taxon>
        <taxon>Rhodobacterales</taxon>
        <taxon>Roseobacteraceae</taxon>
        <taxon>Sulfitobacter</taxon>
    </lineage>
</organism>
<gene>
    <name evidence="3" type="ORF">SAMN04488512_1502</name>
</gene>
<dbReference type="InterPro" id="IPR041223">
    <property type="entry name" value="ApeA_NTD"/>
</dbReference>
<dbReference type="EMBL" id="FNJD01000050">
    <property type="protein sequence ID" value="SDP79345.1"/>
    <property type="molecule type" value="Genomic_DNA"/>
</dbReference>
<evidence type="ECO:0000259" key="1">
    <source>
        <dbReference type="Pfam" id="PF18739"/>
    </source>
</evidence>
<evidence type="ECO:0000313" key="4">
    <source>
        <dbReference type="Proteomes" id="UP000198646"/>
    </source>
</evidence>
<feature type="domain" description="ApeA N-terminal" evidence="2">
    <location>
        <begin position="174"/>
        <end position="302"/>
    </location>
</feature>
<accession>A0ABY0T042</accession>
<dbReference type="Proteomes" id="UP000198646">
    <property type="component" value="Unassembled WGS sequence"/>
</dbReference>
<reference evidence="3 4" key="1">
    <citation type="submission" date="2016-10" db="EMBL/GenBank/DDBJ databases">
        <authorList>
            <person name="Varghese N."/>
            <person name="Submissions S."/>
        </authorList>
    </citation>
    <scope>NUCLEOTIDE SEQUENCE [LARGE SCALE GENOMIC DNA]</scope>
    <source>
        <strain evidence="3 4">DSM 17584</strain>
    </source>
</reference>
<dbReference type="InterPro" id="IPR041229">
    <property type="entry name" value="HEPN_Apea"/>
</dbReference>
<dbReference type="Pfam" id="PF18862">
    <property type="entry name" value="ApeA_NTD1"/>
    <property type="match status" value="1"/>
</dbReference>
<evidence type="ECO:0000259" key="2">
    <source>
        <dbReference type="Pfam" id="PF18862"/>
    </source>
</evidence>
<evidence type="ECO:0008006" key="5">
    <source>
        <dbReference type="Google" id="ProtNLM"/>
    </source>
</evidence>
<keyword evidence="4" id="KW-1185">Reference proteome</keyword>
<proteinExistence type="predicted"/>
<comment type="caution">
    <text evidence="3">The sequence shown here is derived from an EMBL/GenBank/DDBJ whole genome shotgun (WGS) entry which is preliminary data.</text>
</comment>
<protein>
    <recommendedName>
        <fullName evidence="5">ApeA N-terminal domain-containing protein</fullName>
    </recommendedName>
</protein>
<feature type="domain" description="Apea-like HEPN" evidence="1">
    <location>
        <begin position="348"/>
        <end position="466"/>
    </location>
</feature>
<sequence length="499" mass="56800">MANFKYDGVFIERQEALPGHLKSDGEQTQLSLAHSHDVARFYQSNSEVHGSLDDGAKASLIDCISQGNTTYGLRDNDSARSQMFPHFIVVGDEWVDAEQEFVSQIEYFPADVDCLSGFRRDFGMIHPTKNEFQKILVADEARLAKISKERDWDKTDRDAVDVGDHPILQYYSGNFQIVKVDCKDCLIEISNRPSHGRGSSRGVKIENQITVNLKFPRPLKLEKAATKLLIVHSFLELCLGKRQEYQNIKLKPADRKDHKLFDLHWSYANERVRKTGRHPHAGDVLADFGRRKSEFSKLLGNWVDTSEQMAEARGRFSSCFFSSSYSPDRVVAAANIFDLLPEDRVPKARQLDEETLALVKEFKPKFRSLPESFARQEMLGAIGRIGKASLRDKINHRVAILTKHMGSSFSELTVPCQQGVICRNHYVHGSEAAFDYQNEFPSFAFITDTLEFVFALSDLLEMGWSYRDWREHGTTQSHAFGSYCVNYAGELHKLKELLA</sequence>
<dbReference type="Pfam" id="PF18739">
    <property type="entry name" value="HEPN_Apea"/>
    <property type="match status" value="1"/>
</dbReference>
<evidence type="ECO:0000313" key="3">
    <source>
        <dbReference type="EMBL" id="SDP79345.1"/>
    </source>
</evidence>
<name>A0ABY0T042_9RHOB</name>